<keyword evidence="2 8" id="KW-0808">Transferase</keyword>
<comment type="cofactor">
    <cofactor evidence="8">
        <name>Mg(2+)</name>
        <dbReference type="ChEBI" id="CHEBI:18420"/>
    </cofactor>
</comment>
<comment type="caution">
    <text evidence="10">The sequence shown here is derived from an EMBL/GenBank/DDBJ whole genome shotgun (WGS) entry which is preliminary data.</text>
</comment>
<dbReference type="RefSeq" id="WP_197465996.1">
    <property type="nucleotide sequence ID" value="NZ_CP142381.1"/>
</dbReference>
<gene>
    <name evidence="8 10" type="primary">mobA</name>
    <name evidence="10" type="ORF">KIF53_06465</name>
</gene>
<dbReference type="PANTHER" id="PTHR19136:SF81">
    <property type="entry name" value="MOLYBDENUM COFACTOR GUANYLYLTRANSFERASE"/>
    <property type="match status" value="1"/>
</dbReference>
<evidence type="ECO:0000256" key="5">
    <source>
        <dbReference type="ARBA" id="ARBA00022842"/>
    </source>
</evidence>
<sequence length="207" mass="22027">MKQTMEARRVSGLILAGGQGMRMGGQDKGWLELVGAPLVELTLARLRPQLANGELLISANRNLERYAALARALPDAPEFAGCGPLAGLEAGLAACAAPWLVAVPCDLPFLPADLASRLLAPLLRGEASLSAASCAGRQHPACMALSVELLEDLRAYLRAGGRKVREWQARVGALQIDFDDAPEAFRNLNTPDDLAAAEAYASQWRQS</sequence>
<comment type="caution">
    <text evidence="8">Lacks conserved residue(s) required for the propagation of feature annotation.</text>
</comment>
<dbReference type="EC" id="2.7.7.77" evidence="8"/>
<dbReference type="Pfam" id="PF12804">
    <property type="entry name" value="NTP_transf_3"/>
    <property type="match status" value="1"/>
</dbReference>
<evidence type="ECO:0000313" key="11">
    <source>
        <dbReference type="Proteomes" id="UP000711178"/>
    </source>
</evidence>
<dbReference type="NCBIfam" id="TIGR02665">
    <property type="entry name" value="molyb_mobA"/>
    <property type="match status" value="1"/>
</dbReference>
<proteinExistence type="inferred from homology"/>
<dbReference type="PANTHER" id="PTHR19136">
    <property type="entry name" value="MOLYBDENUM COFACTOR GUANYLYLTRANSFERASE"/>
    <property type="match status" value="1"/>
</dbReference>
<accession>A0ABS7FB16</accession>
<keyword evidence="1 8" id="KW-0963">Cytoplasm</keyword>
<dbReference type="InterPro" id="IPR025877">
    <property type="entry name" value="MobA-like_NTP_Trfase"/>
</dbReference>
<feature type="binding site" evidence="8">
    <location>
        <position position="75"/>
    </location>
    <ligand>
        <name>GTP</name>
        <dbReference type="ChEBI" id="CHEBI:37565"/>
    </ligand>
</feature>
<feature type="binding site" evidence="8">
    <location>
        <position position="28"/>
    </location>
    <ligand>
        <name>GTP</name>
        <dbReference type="ChEBI" id="CHEBI:37565"/>
    </ligand>
</feature>
<keyword evidence="11" id="KW-1185">Reference proteome</keyword>
<evidence type="ECO:0000259" key="9">
    <source>
        <dbReference type="Pfam" id="PF12804"/>
    </source>
</evidence>
<protein>
    <recommendedName>
        <fullName evidence="8">Molybdenum cofactor guanylyltransferase</fullName>
        <shortName evidence="8">MoCo guanylyltransferase</shortName>
        <ecNumber evidence="8">2.7.7.77</ecNumber>
    </recommendedName>
    <alternativeName>
        <fullName evidence="8">GTP:molybdopterin guanylyltransferase</fullName>
    </alternativeName>
    <alternativeName>
        <fullName evidence="8">Mo-MPT guanylyltransferase</fullName>
    </alternativeName>
    <alternativeName>
        <fullName evidence="8">Molybdopterin guanylyltransferase</fullName>
    </alternativeName>
    <alternativeName>
        <fullName evidence="8">Molybdopterin-guanine dinucleotide synthase</fullName>
        <shortName evidence="8">MGD synthase</shortName>
    </alternativeName>
</protein>
<evidence type="ECO:0000256" key="7">
    <source>
        <dbReference type="ARBA" id="ARBA00023150"/>
    </source>
</evidence>
<dbReference type="GO" id="GO:0061603">
    <property type="term" value="F:molybdenum cofactor guanylyltransferase activity"/>
    <property type="evidence" value="ECO:0007669"/>
    <property type="project" value="UniProtKB-EC"/>
</dbReference>
<comment type="function">
    <text evidence="8">Transfers a GMP moiety from GTP to Mo-molybdopterin (Mo-MPT) cofactor (Moco or molybdenum cofactor) to form Mo-molybdopterin guanine dinucleotide (Mo-MGD) cofactor.</text>
</comment>
<evidence type="ECO:0000256" key="8">
    <source>
        <dbReference type="HAMAP-Rule" id="MF_00316"/>
    </source>
</evidence>
<feature type="binding site" evidence="8">
    <location>
        <position position="106"/>
    </location>
    <ligand>
        <name>GTP</name>
        <dbReference type="ChEBI" id="CHEBI:37565"/>
    </ligand>
</feature>
<comment type="subcellular location">
    <subcellularLocation>
        <location evidence="8">Cytoplasm</location>
    </subcellularLocation>
</comment>
<evidence type="ECO:0000256" key="2">
    <source>
        <dbReference type="ARBA" id="ARBA00022679"/>
    </source>
</evidence>
<feature type="domain" description="MobA-like NTP transferase" evidence="9">
    <location>
        <begin position="12"/>
        <end position="169"/>
    </location>
</feature>
<keyword evidence="4 8" id="KW-0547">Nucleotide-binding</keyword>
<feature type="binding site" evidence="8">
    <location>
        <position position="106"/>
    </location>
    <ligand>
        <name>Mg(2+)</name>
        <dbReference type="ChEBI" id="CHEBI:18420"/>
    </ligand>
</feature>
<dbReference type="Proteomes" id="UP000711178">
    <property type="component" value="Unassembled WGS sequence"/>
</dbReference>
<keyword evidence="10" id="KW-0548">Nucleotidyltransferase</keyword>
<keyword evidence="6 8" id="KW-0342">GTP-binding</keyword>
<dbReference type="Gene3D" id="3.90.550.10">
    <property type="entry name" value="Spore Coat Polysaccharide Biosynthesis Protein SpsA, Chain A"/>
    <property type="match status" value="1"/>
</dbReference>
<dbReference type="HAMAP" id="MF_00316">
    <property type="entry name" value="MobA"/>
    <property type="match status" value="1"/>
</dbReference>
<evidence type="ECO:0000256" key="3">
    <source>
        <dbReference type="ARBA" id="ARBA00022723"/>
    </source>
</evidence>
<evidence type="ECO:0000256" key="4">
    <source>
        <dbReference type="ARBA" id="ARBA00022741"/>
    </source>
</evidence>
<dbReference type="GeneID" id="89686828"/>
<name>A0ABS7FB16_9NEIS</name>
<reference evidence="10 11" key="1">
    <citation type="submission" date="2021-05" db="EMBL/GenBank/DDBJ databases">
        <title>Draft Whole Genome Sequencing Of Biosensor Chromobacterium violaceum Strain CV026 Reveals A Regulatory RNA In Chromobacterium violaceum Phenotype Regulatory Network.</title>
        <authorList>
            <person name="Hong K.W."/>
            <person name="Chan K.G."/>
            <person name="Chang C.-Y."/>
        </authorList>
    </citation>
    <scope>NUCLEOTIDE SEQUENCE [LARGE SCALE GENOMIC DNA]</scope>
    <source>
        <strain evidence="10 11">ATCC 31532</strain>
    </source>
</reference>
<dbReference type="InterPro" id="IPR013482">
    <property type="entry name" value="Molybde_CF_guanTrfase"/>
</dbReference>
<feature type="binding site" evidence="8">
    <location>
        <begin position="15"/>
        <end position="17"/>
    </location>
    <ligand>
        <name>GTP</name>
        <dbReference type="ChEBI" id="CHEBI:37565"/>
    </ligand>
</feature>
<evidence type="ECO:0000313" key="10">
    <source>
        <dbReference type="EMBL" id="MBW8287268.1"/>
    </source>
</evidence>
<keyword evidence="7 8" id="KW-0501">Molybdenum cofactor biosynthesis</keyword>
<evidence type="ECO:0000256" key="6">
    <source>
        <dbReference type="ARBA" id="ARBA00023134"/>
    </source>
</evidence>
<dbReference type="EMBL" id="JAHDTB010000004">
    <property type="protein sequence ID" value="MBW8287268.1"/>
    <property type="molecule type" value="Genomic_DNA"/>
</dbReference>
<organism evidence="10 11">
    <name type="scientific">Chromobacterium subtsugae</name>
    <dbReference type="NCBI Taxonomy" id="251747"/>
    <lineage>
        <taxon>Bacteria</taxon>
        <taxon>Pseudomonadati</taxon>
        <taxon>Pseudomonadota</taxon>
        <taxon>Betaproteobacteria</taxon>
        <taxon>Neisseriales</taxon>
        <taxon>Chromobacteriaceae</taxon>
        <taxon>Chromobacterium</taxon>
    </lineage>
</organism>
<keyword evidence="3 8" id="KW-0479">Metal-binding</keyword>
<comment type="catalytic activity">
    <reaction evidence="8">
        <text>Mo-molybdopterin + GTP + H(+) = Mo-molybdopterin guanine dinucleotide + diphosphate</text>
        <dbReference type="Rhea" id="RHEA:34243"/>
        <dbReference type="ChEBI" id="CHEBI:15378"/>
        <dbReference type="ChEBI" id="CHEBI:33019"/>
        <dbReference type="ChEBI" id="CHEBI:37565"/>
        <dbReference type="ChEBI" id="CHEBI:71302"/>
        <dbReference type="ChEBI" id="CHEBI:71310"/>
        <dbReference type="EC" id="2.7.7.77"/>
    </reaction>
</comment>
<comment type="domain">
    <text evidence="8">The N-terminal domain determines nucleotide recognition and specific binding, while the C-terminal domain determines the specific binding to the target protein.</text>
</comment>
<evidence type="ECO:0000256" key="1">
    <source>
        <dbReference type="ARBA" id="ARBA00022490"/>
    </source>
</evidence>
<dbReference type="CDD" id="cd02503">
    <property type="entry name" value="MobA"/>
    <property type="match status" value="1"/>
</dbReference>
<comment type="similarity">
    <text evidence="8">Belongs to the MobA family.</text>
</comment>
<dbReference type="SUPFAM" id="SSF53448">
    <property type="entry name" value="Nucleotide-diphospho-sugar transferases"/>
    <property type="match status" value="1"/>
</dbReference>
<dbReference type="InterPro" id="IPR029044">
    <property type="entry name" value="Nucleotide-diphossugar_trans"/>
</dbReference>
<comment type="subunit">
    <text evidence="8">Monomer.</text>
</comment>
<keyword evidence="5 8" id="KW-0460">Magnesium</keyword>